<gene>
    <name evidence="1" type="ORF">IQ247_05875</name>
</gene>
<proteinExistence type="predicted"/>
<comment type="caution">
    <text evidence="1">The sequence shown here is derived from an EMBL/GenBank/DDBJ whole genome shotgun (WGS) entry which is preliminary data.</text>
</comment>
<sequence>MALTGEIENIKNPKMFTLDEDDLLGEEDLLVLNPIPAMAVNNQQTVALTGVLRPFIVTELEKDYKLTWDAQLKEELELEYKEKPVLIADTVYPSRVSILD</sequence>
<dbReference type="EMBL" id="JADEWL010000012">
    <property type="protein sequence ID" value="MBE9212242.1"/>
    <property type="molecule type" value="Genomic_DNA"/>
</dbReference>
<keyword evidence="2" id="KW-1185">Reference proteome</keyword>
<protein>
    <submittedName>
        <fullName evidence="1">Uncharacterized protein</fullName>
    </submittedName>
</protein>
<organism evidence="1 2">
    <name type="scientific">Plectonema cf. radiosum LEGE 06105</name>
    <dbReference type="NCBI Taxonomy" id="945769"/>
    <lineage>
        <taxon>Bacteria</taxon>
        <taxon>Bacillati</taxon>
        <taxon>Cyanobacteriota</taxon>
        <taxon>Cyanophyceae</taxon>
        <taxon>Oscillatoriophycideae</taxon>
        <taxon>Oscillatoriales</taxon>
        <taxon>Microcoleaceae</taxon>
        <taxon>Plectonema</taxon>
    </lineage>
</organism>
<accession>A0A8J7JZR2</accession>
<dbReference type="RefSeq" id="WP_193917996.1">
    <property type="nucleotide sequence ID" value="NZ_JADEWL010000012.1"/>
</dbReference>
<evidence type="ECO:0000313" key="2">
    <source>
        <dbReference type="Proteomes" id="UP000620559"/>
    </source>
</evidence>
<name>A0A8J7JZR2_9CYAN</name>
<reference evidence="1" key="1">
    <citation type="submission" date="2020-10" db="EMBL/GenBank/DDBJ databases">
        <authorList>
            <person name="Castelo-Branco R."/>
            <person name="Eusebio N."/>
            <person name="Adriana R."/>
            <person name="Vieira A."/>
            <person name="Brugerolle De Fraissinette N."/>
            <person name="Rezende De Castro R."/>
            <person name="Schneider M.P."/>
            <person name="Vasconcelos V."/>
            <person name="Leao P.N."/>
        </authorList>
    </citation>
    <scope>NUCLEOTIDE SEQUENCE</scope>
    <source>
        <strain evidence="1">LEGE 06105</strain>
    </source>
</reference>
<dbReference type="Proteomes" id="UP000620559">
    <property type="component" value="Unassembled WGS sequence"/>
</dbReference>
<evidence type="ECO:0000313" key="1">
    <source>
        <dbReference type="EMBL" id="MBE9212242.1"/>
    </source>
</evidence>
<dbReference type="AlphaFoldDB" id="A0A8J7JZR2"/>